<evidence type="ECO:0000256" key="3">
    <source>
        <dbReference type="ARBA" id="ARBA00022741"/>
    </source>
</evidence>
<comment type="caution">
    <text evidence="8">The sequence shown here is derived from an EMBL/GenBank/DDBJ whole genome shotgun (WGS) entry which is preliminary data.</text>
</comment>
<protein>
    <recommendedName>
        <fullName evidence="7">Protein kinase domain-containing protein</fullName>
    </recommendedName>
</protein>
<dbReference type="InterPro" id="IPR002110">
    <property type="entry name" value="Ankyrin_rpt"/>
</dbReference>
<accession>A0AAV0Q7H0</accession>
<organism evidence="8 9">
    <name type="scientific">Linum tenue</name>
    <dbReference type="NCBI Taxonomy" id="586396"/>
    <lineage>
        <taxon>Eukaryota</taxon>
        <taxon>Viridiplantae</taxon>
        <taxon>Streptophyta</taxon>
        <taxon>Embryophyta</taxon>
        <taxon>Tracheophyta</taxon>
        <taxon>Spermatophyta</taxon>
        <taxon>Magnoliopsida</taxon>
        <taxon>eudicotyledons</taxon>
        <taxon>Gunneridae</taxon>
        <taxon>Pentapetalae</taxon>
        <taxon>rosids</taxon>
        <taxon>fabids</taxon>
        <taxon>Malpighiales</taxon>
        <taxon>Linaceae</taxon>
        <taxon>Linum</taxon>
    </lineage>
</organism>
<dbReference type="SUPFAM" id="SSF56112">
    <property type="entry name" value="Protein kinase-like (PK-like)"/>
    <property type="match status" value="1"/>
</dbReference>
<dbReference type="InterPro" id="IPR001245">
    <property type="entry name" value="Ser-Thr/Tyr_kinase_cat_dom"/>
</dbReference>
<dbReference type="PANTHER" id="PTHR44329:SF7">
    <property type="entry name" value="OS02G0608500 PROTEIN"/>
    <property type="match status" value="1"/>
</dbReference>
<evidence type="ECO:0000313" key="8">
    <source>
        <dbReference type="EMBL" id="CAI0540964.1"/>
    </source>
</evidence>
<keyword evidence="4" id="KW-0418">Kinase</keyword>
<evidence type="ECO:0000256" key="1">
    <source>
        <dbReference type="ARBA" id="ARBA00005843"/>
    </source>
</evidence>
<evidence type="ECO:0000256" key="4">
    <source>
        <dbReference type="ARBA" id="ARBA00022777"/>
    </source>
</evidence>
<evidence type="ECO:0000259" key="7">
    <source>
        <dbReference type="PROSITE" id="PS50011"/>
    </source>
</evidence>
<keyword evidence="3" id="KW-0547">Nucleotide-binding</keyword>
<proteinExistence type="inferred from homology"/>
<evidence type="ECO:0000256" key="5">
    <source>
        <dbReference type="ARBA" id="ARBA00022840"/>
    </source>
</evidence>
<keyword evidence="6" id="KW-0040">ANK repeat</keyword>
<dbReference type="PROSITE" id="PS50297">
    <property type="entry name" value="ANK_REP_REGION"/>
    <property type="match status" value="1"/>
</dbReference>
<dbReference type="PROSITE" id="PS50011">
    <property type="entry name" value="PROTEIN_KINASE_DOM"/>
    <property type="match status" value="1"/>
</dbReference>
<feature type="domain" description="Protein kinase" evidence="7">
    <location>
        <begin position="261"/>
        <end position="540"/>
    </location>
</feature>
<keyword evidence="2" id="KW-0808">Transferase</keyword>
<feature type="repeat" description="ANK" evidence="6">
    <location>
        <begin position="223"/>
        <end position="255"/>
    </location>
</feature>
<dbReference type="EMBL" id="CAMGYJ010000009">
    <property type="protein sequence ID" value="CAI0540964.1"/>
    <property type="molecule type" value="Genomic_DNA"/>
</dbReference>
<dbReference type="SUPFAM" id="SSF48403">
    <property type="entry name" value="Ankyrin repeat"/>
    <property type="match status" value="1"/>
</dbReference>
<dbReference type="SMART" id="SM00248">
    <property type="entry name" value="ANK"/>
    <property type="match status" value="3"/>
</dbReference>
<dbReference type="InterPro" id="IPR036770">
    <property type="entry name" value="Ankyrin_rpt-contain_sf"/>
</dbReference>
<dbReference type="InterPro" id="IPR000719">
    <property type="entry name" value="Prot_kinase_dom"/>
</dbReference>
<dbReference type="InterPro" id="IPR051681">
    <property type="entry name" value="Ser/Thr_Kinases-Pseudokinases"/>
</dbReference>
<comment type="similarity">
    <text evidence="1">Belongs to the protein kinase superfamily. TKL Ser/Thr protein kinase family.</text>
</comment>
<dbReference type="AlphaFoldDB" id="A0AAV0Q7H0"/>
<keyword evidence="5" id="KW-0067">ATP-binding</keyword>
<dbReference type="GO" id="GO:0005524">
    <property type="term" value="F:ATP binding"/>
    <property type="evidence" value="ECO:0007669"/>
    <property type="project" value="UniProtKB-KW"/>
</dbReference>
<dbReference type="FunFam" id="1.25.40.20:FF:000211">
    <property type="entry name" value="Integrin-linked protein kinase 1"/>
    <property type="match status" value="1"/>
</dbReference>
<dbReference type="Gene3D" id="1.25.40.20">
    <property type="entry name" value="Ankyrin repeat-containing domain"/>
    <property type="match status" value="1"/>
</dbReference>
<dbReference type="FunFam" id="3.30.200.20:FF:000180">
    <property type="entry name" value="serine/threonine-protein kinase STY46-like"/>
    <property type="match status" value="1"/>
</dbReference>
<gene>
    <name evidence="8" type="ORF">LITE_LOCUS41904</name>
</gene>
<evidence type="ECO:0000256" key="2">
    <source>
        <dbReference type="ARBA" id="ARBA00022679"/>
    </source>
</evidence>
<dbReference type="Gene3D" id="1.10.510.10">
    <property type="entry name" value="Transferase(Phosphotransferase) domain 1"/>
    <property type="match status" value="1"/>
</dbReference>
<evidence type="ECO:0000256" key="6">
    <source>
        <dbReference type="PROSITE-ProRule" id="PRU00023"/>
    </source>
</evidence>
<sequence length="554" mass="62620">MLVAVGKNGDWAGITYVLRGGIIRGGTERICARLFSQLNYSRPFRVIPKSNYLFSFCLASLSDLENNSVNRIILLFLFPFQFPSLFSAIPPQKKKASPLLEVEVEGWEEEGEESPPVTMDNIASQLKRGISRQFSTGSLRRTFSRQLSRQASLEPRRNNRRFSFGRQSSLDPIRRSPIKEELLAVPENLDCTMQLLFMASRGDVLAVQDLLNQGIDVNSIDLDGRTALHIAACEGHAEVVKLLLSRRANIDARDRWGSTACADAKFYGNVEIYNILKARGAKVPKTRKTPMAVANPREVPEYELNPLELQVRRSAFKHELTLLEKVRHPNVVQFVGAVTQNIPMMIVVEYHPRGDLGSYLQKKGRLSPSKTLRFALDIARHVRFELLKMILSARNIMLDSGGQLKVAGFGLIKLSLISVDKAKVAAGSSLDSSNVYMAPEVYRDEIFDRTVDAYSFGVMLYEMIEGAYPFYPKPLAEAVKLMGVETKRPAFKVKSRHYPPDMKELIDECWHPEPVARPTFSEIIVRLDRIVSHCSKHGWWKDTFKLPWYASLSL</sequence>
<dbReference type="Pfam" id="PF07714">
    <property type="entry name" value="PK_Tyr_Ser-Thr"/>
    <property type="match status" value="1"/>
</dbReference>
<name>A0AAV0Q7H0_9ROSI</name>
<reference evidence="8" key="1">
    <citation type="submission" date="2022-08" db="EMBL/GenBank/DDBJ databases">
        <authorList>
            <person name="Gutierrez-Valencia J."/>
        </authorList>
    </citation>
    <scope>NUCLEOTIDE SEQUENCE</scope>
</reference>
<evidence type="ECO:0000313" key="9">
    <source>
        <dbReference type="Proteomes" id="UP001154282"/>
    </source>
</evidence>
<dbReference type="Pfam" id="PF12796">
    <property type="entry name" value="Ank_2"/>
    <property type="match status" value="1"/>
</dbReference>
<keyword evidence="9" id="KW-1185">Reference proteome</keyword>
<dbReference type="InterPro" id="IPR011009">
    <property type="entry name" value="Kinase-like_dom_sf"/>
</dbReference>
<dbReference type="Proteomes" id="UP001154282">
    <property type="component" value="Unassembled WGS sequence"/>
</dbReference>
<dbReference type="GO" id="GO:0004674">
    <property type="term" value="F:protein serine/threonine kinase activity"/>
    <property type="evidence" value="ECO:0007669"/>
    <property type="project" value="TreeGrafter"/>
</dbReference>
<dbReference type="PANTHER" id="PTHR44329">
    <property type="entry name" value="SERINE/THREONINE-PROTEIN KINASE TNNI3K-RELATED"/>
    <property type="match status" value="1"/>
</dbReference>
<dbReference type="PROSITE" id="PS50088">
    <property type="entry name" value="ANK_REPEAT"/>
    <property type="match status" value="1"/>
</dbReference>